<dbReference type="Proteomes" id="UP000585474">
    <property type="component" value="Unassembled WGS sequence"/>
</dbReference>
<sequence>MMPFDFNFEVPQSNQDWDSHHVSTYSPPPPWSEELLYTESHPDMISIGQLSYGQQNFANITSPQGQYPLVPDVYQPSQKQSLEDTLQSFLQTQRTLWPQPNHEEVVCNEPCPICSSYSHFVTECPQACEFPEFMQKYVNATQGCLNASSDNSYSYTQDNEWETHLNSSWTQEPWVDDSNTFCPPFQFIAPFEQPCQHYYPLLPPENPDFEDSMLQTLQEYEATIQTFASTCQSIAELEIQVDQLVHPLNGQEKQESLTQALQESIWEVETISERHNSELWETESELNSFKIEHISEDHENLTQKLITPLKKLIQCVDEVELFSPTKSFIAVELINILGVENFNSVVDSYFVQLVNKLKTKLIEKGLVVEQQYVRHRKNKKYSQYLIIWDGRIQFLSKDLNRDPLCIIIHLDDSVLNIGKPPDESG</sequence>
<keyword evidence="2" id="KW-1185">Reference proteome</keyword>
<gene>
    <name evidence="1" type="ORF">Acr_00g0057090</name>
</gene>
<dbReference type="OrthoDB" id="1713762at2759"/>
<proteinExistence type="predicted"/>
<dbReference type="EMBL" id="BJWL01000310">
    <property type="protein sequence ID" value="GFS38368.1"/>
    <property type="molecule type" value="Genomic_DNA"/>
</dbReference>
<comment type="caution">
    <text evidence="1">The sequence shown here is derived from an EMBL/GenBank/DDBJ whole genome shotgun (WGS) entry which is preliminary data.</text>
</comment>
<evidence type="ECO:0000313" key="1">
    <source>
        <dbReference type="EMBL" id="GFS38368.1"/>
    </source>
</evidence>
<accession>A0A7J0DMF3</accession>
<evidence type="ECO:0000313" key="2">
    <source>
        <dbReference type="Proteomes" id="UP000585474"/>
    </source>
</evidence>
<reference evidence="2" key="1">
    <citation type="submission" date="2019-07" db="EMBL/GenBank/DDBJ databases">
        <title>De Novo Assembly of kiwifruit Actinidia rufa.</title>
        <authorList>
            <person name="Sugita-Konishi S."/>
            <person name="Sato K."/>
            <person name="Mori E."/>
            <person name="Abe Y."/>
            <person name="Kisaki G."/>
            <person name="Hamano K."/>
            <person name="Suezawa K."/>
            <person name="Otani M."/>
            <person name="Fukuda T."/>
            <person name="Manabe T."/>
            <person name="Gomi K."/>
            <person name="Tabuchi M."/>
            <person name="Akimitsu K."/>
            <person name="Kataoka I."/>
        </authorList>
    </citation>
    <scope>NUCLEOTIDE SEQUENCE [LARGE SCALE GENOMIC DNA]</scope>
    <source>
        <strain evidence="2">cv. Fuchu</strain>
    </source>
</reference>
<protein>
    <submittedName>
        <fullName evidence="1">Uncharacterized protein</fullName>
    </submittedName>
</protein>
<organism evidence="1 2">
    <name type="scientific">Actinidia rufa</name>
    <dbReference type="NCBI Taxonomy" id="165716"/>
    <lineage>
        <taxon>Eukaryota</taxon>
        <taxon>Viridiplantae</taxon>
        <taxon>Streptophyta</taxon>
        <taxon>Embryophyta</taxon>
        <taxon>Tracheophyta</taxon>
        <taxon>Spermatophyta</taxon>
        <taxon>Magnoliopsida</taxon>
        <taxon>eudicotyledons</taxon>
        <taxon>Gunneridae</taxon>
        <taxon>Pentapetalae</taxon>
        <taxon>asterids</taxon>
        <taxon>Ericales</taxon>
        <taxon>Actinidiaceae</taxon>
        <taxon>Actinidia</taxon>
    </lineage>
</organism>
<dbReference type="AlphaFoldDB" id="A0A7J0DMF3"/>
<name>A0A7J0DMF3_9ERIC</name>